<evidence type="ECO:0000313" key="4">
    <source>
        <dbReference type="Proteomes" id="UP001066276"/>
    </source>
</evidence>
<feature type="coiled-coil region" evidence="1">
    <location>
        <begin position="168"/>
        <end position="195"/>
    </location>
</feature>
<comment type="caution">
    <text evidence="3">The sequence shown here is derived from an EMBL/GenBank/DDBJ whole genome shotgun (WGS) entry which is preliminary data.</text>
</comment>
<evidence type="ECO:0000256" key="2">
    <source>
        <dbReference type="SAM" id="MobiDB-lite"/>
    </source>
</evidence>
<keyword evidence="4" id="KW-1185">Reference proteome</keyword>
<feature type="compositionally biased region" description="Acidic residues" evidence="2">
    <location>
        <begin position="29"/>
        <end position="39"/>
    </location>
</feature>
<dbReference type="Proteomes" id="UP001066276">
    <property type="component" value="Chromosome 3_1"/>
</dbReference>
<feature type="compositionally biased region" description="Basic and acidic residues" evidence="2">
    <location>
        <begin position="1"/>
        <end position="10"/>
    </location>
</feature>
<proteinExistence type="predicted"/>
<feature type="compositionally biased region" description="Polar residues" evidence="2">
    <location>
        <begin position="18"/>
        <end position="28"/>
    </location>
</feature>
<keyword evidence="1" id="KW-0175">Coiled coil</keyword>
<name>A0AAV7UE21_PLEWA</name>
<gene>
    <name evidence="3" type="ORF">NDU88_003711</name>
</gene>
<reference evidence="3" key="1">
    <citation type="journal article" date="2022" name="bioRxiv">
        <title>Sequencing and chromosome-scale assembly of the giantPleurodeles waltlgenome.</title>
        <authorList>
            <person name="Brown T."/>
            <person name="Elewa A."/>
            <person name="Iarovenko S."/>
            <person name="Subramanian E."/>
            <person name="Araus A.J."/>
            <person name="Petzold A."/>
            <person name="Susuki M."/>
            <person name="Suzuki K.-i.T."/>
            <person name="Hayashi T."/>
            <person name="Toyoda A."/>
            <person name="Oliveira C."/>
            <person name="Osipova E."/>
            <person name="Leigh N.D."/>
            <person name="Simon A."/>
            <person name="Yun M.H."/>
        </authorList>
    </citation>
    <scope>NUCLEOTIDE SEQUENCE</scope>
    <source>
        <strain evidence="3">20211129_DDA</strain>
        <tissue evidence="3">Liver</tissue>
    </source>
</reference>
<sequence>MAARDKDQGQGDKCFYLSDQSSWTSNEGSDSETWEQEQAENDKVTTVRNKQKNRYTQPSPAMHSLIPRETKDLRWDYTNTQLEEGSAMDVHIEVQTSAVSVETIYQSIMAHQEKSKTESRRTQLACCKMQAQIRQVAKTCTEFATCIGEVETRISRLQDDVVSQRALWDSMEKKLEDAQWKLMDLEDRLRRTKTVLEQSPDKDMTSFKSTEVDTAVHHCNVATPEVPGNQSYIYSWALEEHARSDIYDL</sequence>
<protein>
    <recommendedName>
        <fullName evidence="5">Tektin</fullName>
    </recommendedName>
</protein>
<feature type="region of interest" description="Disordered" evidence="2">
    <location>
        <begin position="1"/>
        <end position="68"/>
    </location>
</feature>
<accession>A0AAV7UE21</accession>
<organism evidence="3 4">
    <name type="scientific">Pleurodeles waltl</name>
    <name type="common">Iberian ribbed newt</name>
    <dbReference type="NCBI Taxonomy" id="8319"/>
    <lineage>
        <taxon>Eukaryota</taxon>
        <taxon>Metazoa</taxon>
        <taxon>Chordata</taxon>
        <taxon>Craniata</taxon>
        <taxon>Vertebrata</taxon>
        <taxon>Euteleostomi</taxon>
        <taxon>Amphibia</taxon>
        <taxon>Batrachia</taxon>
        <taxon>Caudata</taxon>
        <taxon>Salamandroidea</taxon>
        <taxon>Salamandridae</taxon>
        <taxon>Pleurodelinae</taxon>
        <taxon>Pleurodeles</taxon>
    </lineage>
</organism>
<evidence type="ECO:0000313" key="3">
    <source>
        <dbReference type="EMBL" id="KAJ1186931.1"/>
    </source>
</evidence>
<feature type="compositionally biased region" description="Polar residues" evidence="2">
    <location>
        <begin position="46"/>
        <end position="59"/>
    </location>
</feature>
<evidence type="ECO:0000256" key="1">
    <source>
        <dbReference type="SAM" id="Coils"/>
    </source>
</evidence>
<dbReference type="EMBL" id="JANPWB010000005">
    <property type="protein sequence ID" value="KAJ1186931.1"/>
    <property type="molecule type" value="Genomic_DNA"/>
</dbReference>
<evidence type="ECO:0008006" key="5">
    <source>
        <dbReference type="Google" id="ProtNLM"/>
    </source>
</evidence>
<dbReference type="AlphaFoldDB" id="A0AAV7UE21"/>